<comment type="catalytic activity">
    <reaction evidence="5">
        <text>dimethylallyl phosphate + FMNH2 = prenylated FMNH2 + phosphate</text>
        <dbReference type="Rhea" id="RHEA:37743"/>
        <dbReference type="ChEBI" id="CHEBI:43474"/>
        <dbReference type="ChEBI" id="CHEBI:57618"/>
        <dbReference type="ChEBI" id="CHEBI:87467"/>
        <dbReference type="ChEBI" id="CHEBI:88052"/>
        <dbReference type="EC" id="2.5.1.129"/>
    </reaction>
</comment>
<dbReference type="NCBIfam" id="TIGR00421">
    <property type="entry name" value="ubiX_pad"/>
    <property type="match status" value="1"/>
</dbReference>
<dbReference type="Pfam" id="PF02441">
    <property type="entry name" value="Flavoprotein"/>
    <property type="match status" value="1"/>
</dbReference>
<feature type="binding site" evidence="5">
    <location>
        <position position="36"/>
    </location>
    <ligand>
        <name>FMN</name>
        <dbReference type="ChEBI" id="CHEBI:58210"/>
    </ligand>
</feature>
<dbReference type="InterPro" id="IPR003382">
    <property type="entry name" value="Flavoprotein"/>
</dbReference>
<feature type="binding site" evidence="5">
    <location>
        <begin position="10"/>
        <end position="12"/>
    </location>
    <ligand>
        <name>FMN</name>
        <dbReference type="ChEBI" id="CHEBI:58210"/>
    </ligand>
</feature>
<dbReference type="EMBL" id="FUZT01000001">
    <property type="protein sequence ID" value="SKC41686.1"/>
    <property type="molecule type" value="Genomic_DNA"/>
</dbReference>
<feature type="binding site" evidence="5">
    <location>
        <position position="158"/>
    </location>
    <ligand>
        <name>dimethylallyl phosphate</name>
        <dbReference type="ChEBI" id="CHEBI:88052"/>
    </ligand>
</feature>
<keyword evidence="4 5" id="KW-0808">Transferase</keyword>
<dbReference type="InterPro" id="IPR036551">
    <property type="entry name" value="Flavin_trans-like"/>
</dbReference>
<comment type="function">
    <text evidence="5">Flavin prenyltransferase that catalyzes the synthesis of the prenylated FMN cofactor (prenyl-FMN) for 4-hydroxy-3-polyprenylbenzoic acid decarboxylase UbiD. The prenyltransferase is metal-independent and links a dimethylallyl moiety from dimethylallyl monophosphate (DMAP) to the flavin N5 and C6 atoms of FMN.</text>
</comment>
<keyword evidence="3 5" id="KW-0288">FMN</keyword>
<keyword evidence="8" id="KW-1185">Reference proteome</keyword>
<evidence type="ECO:0000256" key="2">
    <source>
        <dbReference type="ARBA" id="ARBA00022630"/>
    </source>
</evidence>
<dbReference type="NCBIfam" id="NF004685">
    <property type="entry name" value="PRK06029.1"/>
    <property type="match status" value="1"/>
</dbReference>
<evidence type="ECO:0000313" key="8">
    <source>
        <dbReference type="Proteomes" id="UP000190285"/>
    </source>
</evidence>
<dbReference type="Gene3D" id="3.40.50.1950">
    <property type="entry name" value="Flavin prenyltransferase-like"/>
    <property type="match status" value="1"/>
</dbReference>
<dbReference type="STRING" id="36842.SAMN02194393_00663"/>
<dbReference type="GO" id="GO:0106141">
    <property type="term" value="F:flavin prenyltransferase activity"/>
    <property type="evidence" value="ECO:0007669"/>
    <property type="project" value="UniProtKB-EC"/>
</dbReference>
<evidence type="ECO:0000256" key="5">
    <source>
        <dbReference type="HAMAP-Rule" id="MF_01984"/>
    </source>
</evidence>
<keyword evidence="2 5" id="KW-0285">Flavoprotein</keyword>
<evidence type="ECO:0000256" key="4">
    <source>
        <dbReference type="ARBA" id="ARBA00022679"/>
    </source>
</evidence>
<proteinExistence type="inferred from homology"/>
<name>A0A1T5IRC2_9FIRM</name>
<feature type="binding site" evidence="5">
    <location>
        <position position="174"/>
    </location>
    <ligand>
        <name>dimethylallyl phosphate</name>
        <dbReference type="ChEBI" id="CHEBI:88052"/>
    </ligand>
</feature>
<dbReference type="EC" id="2.5.1.129" evidence="5"/>
<feature type="binding site" evidence="5">
    <location>
        <begin position="93"/>
        <end position="96"/>
    </location>
    <ligand>
        <name>FMN</name>
        <dbReference type="ChEBI" id="CHEBI:58210"/>
    </ligand>
</feature>
<dbReference type="SUPFAM" id="SSF52507">
    <property type="entry name" value="Homo-oligomeric flavin-containing Cys decarboxylases, HFCD"/>
    <property type="match status" value="1"/>
</dbReference>
<dbReference type="AlphaFoldDB" id="A0A1T5IRC2"/>
<reference evidence="8" key="1">
    <citation type="submission" date="2017-02" db="EMBL/GenBank/DDBJ databases">
        <authorList>
            <person name="Varghese N."/>
            <person name="Submissions S."/>
        </authorList>
    </citation>
    <scope>NUCLEOTIDE SEQUENCE [LARGE SCALE GENOMIC DNA]</scope>
    <source>
        <strain evidence="8">M1</strain>
    </source>
</reference>
<dbReference type="Proteomes" id="UP000190285">
    <property type="component" value="Unassembled WGS sequence"/>
</dbReference>
<comment type="caution">
    <text evidence="5">Lacks conserved residue(s) required for the propagation of feature annotation.</text>
</comment>
<keyword evidence="1 5" id="KW-0637">Prenyltransferase</keyword>
<evidence type="ECO:0000256" key="1">
    <source>
        <dbReference type="ARBA" id="ARBA00022602"/>
    </source>
</evidence>
<dbReference type="OrthoDB" id="9781577at2"/>
<organism evidence="7 8">
    <name type="scientific">Maledivibacter halophilus</name>
    <dbReference type="NCBI Taxonomy" id="36842"/>
    <lineage>
        <taxon>Bacteria</taxon>
        <taxon>Bacillati</taxon>
        <taxon>Bacillota</taxon>
        <taxon>Clostridia</taxon>
        <taxon>Peptostreptococcales</taxon>
        <taxon>Caminicellaceae</taxon>
        <taxon>Maledivibacter</taxon>
    </lineage>
</organism>
<feature type="domain" description="Flavoprotein" evidence="6">
    <location>
        <begin position="3"/>
        <end position="176"/>
    </location>
</feature>
<evidence type="ECO:0000256" key="3">
    <source>
        <dbReference type="ARBA" id="ARBA00022643"/>
    </source>
</evidence>
<sequence>MGKYIVGITGASGSVYGVRLVEELLKKDNEVFLVVTANGEKVLEYELDIDFIKWTEKLAKDYGRINICNIDDMFSKIASGSFRTDGMVIAPCSMGSLSKISNGITDSLLIRAADVMIKEKRKLILVPRETPFNSIHLKNMLFLSKLNVTILPPIPGFYNKPKTLSDIIDNMVGRILCSLNIENDLYCQWNGDK</sequence>
<dbReference type="InterPro" id="IPR004507">
    <property type="entry name" value="UbiX-like"/>
</dbReference>
<accession>A0A1T5IRC2</accession>
<gene>
    <name evidence="5" type="primary">ubiX</name>
    <name evidence="7" type="ORF">SAMN02194393_00663</name>
</gene>
<comment type="similarity">
    <text evidence="5">Belongs to the UbiX/PAD1 family.</text>
</comment>
<feature type="binding site" evidence="5">
    <location>
        <position position="128"/>
    </location>
    <ligand>
        <name>FMN</name>
        <dbReference type="ChEBI" id="CHEBI:58210"/>
    </ligand>
</feature>
<dbReference type="HAMAP" id="MF_01984">
    <property type="entry name" value="ubiX_pad"/>
    <property type="match status" value="1"/>
</dbReference>
<protein>
    <recommendedName>
        <fullName evidence="5">Flavin prenyltransferase UbiX</fullName>
        <ecNumber evidence="5">2.5.1.129</ecNumber>
    </recommendedName>
</protein>
<evidence type="ECO:0000259" key="6">
    <source>
        <dbReference type="Pfam" id="PF02441"/>
    </source>
</evidence>
<dbReference type="RefSeq" id="WP_079489307.1">
    <property type="nucleotide sequence ID" value="NZ_FUZT01000001.1"/>
</dbReference>
<evidence type="ECO:0000313" key="7">
    <source>
        <dbReference type="EMBL" id="SKC41686.1"/>
    </source>
</evidence>